<dbReference type="Proteomes" id="UP000729913">
    <property type="component" value="Unassembled WGS sequence"/>
</dbReference>
<proteinExistence type="predicted"/>
<protein>
    <submittedName>
        <fullName evidence="1">Uncharacterized protein</fullName>
    </submittedName>
</protein>
<evidence type="ECO:0000313" key="1">
    <source>
        <dbReference type="EMBL" id="KAG8041817.1"/>
    </source>
</evidence>
<reference evidence="1" key="2">
    <citation type="submission" date="2021-04" db="EMBL/GenBank/DDBJ databases">
        <title>Genome-wide patterns of bracovirus chromosomal integration into multiple host tissues during parasitism.</title>
        <authorList>
            <person name="Chebbi M.A.C."/>
        </authorList>
    </citation>
    <scope>NUCLEOTIDE SEQUENCE</scope>
    <source>
        <tissue evidence="1">Whole body</tissue>
    </source>
</reference>
<name>A0A8J5R4T3_9HYME</name>
<comment type="caution">
    <text evidence="1">The sequence shown here is derived from an EMBL/GenBank/DDBJ whole genome shotgun (WGS) entry which is preliminary data.</text>
</comment>
<dbReference type="EMBL" id="JAAOIC020000006">
    <property type="protein sequence ID" value="KAG8041817.1"/>
    <property type="molecule type" value="Genomic_DNA"/>
</dbReference>
<sequence>MTTLAQLQHLPYPIFHLPSSIRRQIKPELNEWPPLSLSIHRSALNPTIHPTLAGPLLDRCPVLSYYYYYYYFHYYFHYYNHFHCYFSFILYSTASTAFPAFNLFASNLFLVAARENLEDLKLVHRELSEGMLPGGNRLVQVGDVFLDIQITEGIYRRHNRSCVDNARECFILATRQLVDPWDESSR</sequence>
<keyword evidence="2" id="KW-1185">Reference proteome</keyword>
<reference evidence="1" key="1">
    <citation type="submission" date="2020-03" db="EMBL/GenBank/DDBJ databases">
        <authorList>
            <person name="Chebbi M.A."/>
            <person name="Drezen J.M."/>
        </authorList>
    </citation>
    <scope>NUCLEOTIDE SEQUENCE</scope>
    <source>
        <tissue evidence="1">Whole body</tissue>
    </source>
</reference>
<gene>
    <name evidence="1" type="ORF">G9C98_007121</name>
</gene>
<evidence type="ECO:0000313" key="2">
    <source>
        <dbReference type="Proteomes" id="UP000729913"/>
    </source>
</evidence>
<organism evidence="1 2">
    <name type="scientific">Cotesia typhae</name>
    <dbReference type="NCBI Taxonomy" id="2053667"/>
    <lineage>
        <taxon>Eukaryota</taxon>
        <taxon>Metazoa</taxon>
        <taxon>Ecdysozoa</taxon>
        <taxon>Arthropoda</taxon>
        <taxon>Hexapoda</taxon>
        <taxon>Insecta</taxon>
        <taxon>Pterygota</taxon>
        <taxon>Neoptera</taxon>
        <taxon>Endopterygota</taxon>
        <taxon>Hymenoptera</taxon>
        <taxon>Apocrita</taxon>
        <taxon>Ichneumonoidea</taxon>
        <taxon>Braconidae</taxon>
        <taxon>Microgastrinae</taxon>
        <taxon>Cotesia</taxon>
    </lineage>
</organism>
<accession>A0A8J5R4T3</accession>
<dbReference type="AlphaFoldDB" id="A0A8J5R4T3"/>